<name>A0A4Z1GW88_9HELO</name>
<proteinExistence type="predicted"/>
<feature type="transmembrane region" description="Helical" evidence="2">
    <location>
        <begin position="82"/>
        <end position="110"/>
    </location>
</feature>
<keyword evidence="4" id="KW-1185">Reference proteome</keyword>
<reference evidence="3 4" key="1">
    <citation type="submission" date="2017-12" db="EMBL/GenBank/DDBJ databases">
        <title>Comparative genomics of Botrytis spp.</title>
        <authorList>
            <person name="Valero-Jimenez C.A."/>
            <person name="Tapia P."/>
            <person name="Veloso J."/>
            <person name="Silva-Moreno E."/>
            <person name="Staats M."/>
            <person name="Valdes J.H."/>
            <person name="Van Kan J.A.L."/>
        </authorList>
    </citation>
    <scope>NUCLEOTIDE SEQUENCE [LARGE SCALE GENOMIC DNA]</scope>
    <source>
        <strain evidence="3 4">Bh0001</strain>
    </source>
</reference>
<gene>
    <name evidence="3" type="ORF">BHYA_0056g00420</name>
</gene>
<evidence type="ECO:0000313" key="4">
    <source>
        <dbReference type="Proteomes" id="UP000297814"/>
    </source>
</evidence>
<protein>
    <submittedName>
        <fullName evidence="3">Uncharacterized protein</fullName>
    </submittedName>
</protein>
<sequence length="215" mass="24311">MSGYVDRTSESVMSVSDNHSELLNMYKKHPIPRSKSIFLPQTTSACNIPRFLKEPSEILQTDPLTQKPQTPQIKSEKIMPRILTQAICLLVALVYACFISVVLLPIFLVFNGLPIHPGELFGVLRGLLAERVPGARDTPDDELPQARRNWVVSRHDIMMGREFQIAQYRGFLHELHERNANRAANNGRAIAPPEVVDDSSSEEEFDIQDYDMSLP</sequence>
<evidence type="ECO:0000256" key="2">
    <source>
        <dbReference type="SAM" id="Phobius"/>
    </source>
</evidence>
<keyword evidence="2" id="KW-0472">Membrane</keyword>
<keyword evidence="2" id="KW-0812">Transmembrane</keyword>
<dbReference type="AlphaFoldDB" id="A0A4Z1GW88"/>
<organism evidence="3 4">
    <name type="scientific">Botrytis hyacinthi</name>
    <dbReference type="NCBI Taxonomy" id="278943"/>
    <lineage>
        <taxon>Eukaryota</taxon>
        <taxon>Fungi</taxon>
        <taxon>Dikarya</taxon>
        <taxon>Ascomycota</taxon>
        <taxon>Pezizomycotina</taxon>
        <taxon>Leotiomycetes</taxon>
        <taxon>Helotiales</taxon>
        <taxon>Sclerotiniaceae</taxon>
        <taxon>Botrytis</taxon>
    </lineage>
</organism>
<dbReference type="EMBL" id="PQXK01000056">
    <property type="protein sequence ID" value="TGO39331.1"/>
    <property type="molecule type" value="Genomic_DNA"/>
</dbReference>
<evidence type="ECO:0000256" key="1">
    <source>
        <dbReference type="SAM" id="MobiDB-lite"/>
    </source>
</evidence>
<keyword evidence="2" id="KW-1133">Transmembrane helix</keyword>
<accession>A0A4Z1GW88</accession>
<feature type="compositionally biased region" description="Acidic residues" evidence="1">
    <location>
        <begin position="195"/>
        <end position="209"/>
    </location>
</feature>
<evidence type="ECO:0000313" key="3">
    <source>
        <dbReference type="EMBL" id="TGO39331.1"/>
    </source>
</evidence>
<feature type="region of interest" description="Disordered" evidence="1">
    <location>
        <begin position="183"/>
        <end position="215"/>
    </location>
</feature>
<dbReference type="Proteomes" id="UP000297814">
    <property type="component" value="Unassembled WGS sequence"/>
</dbReference>
<comment type="caution">
    <text evidence="3">The sequence shown here is derived from an EMBL/GenBank/DDBJ whole genome shotgun (WGS) entry which is preliminary data.</text>
</comment>